<evidence type="ECO:0000256" key="1">
    <source>
        <dbReference type="SAM" id="Phobius"/>
    </source>
</evidence>
<keyword evidence="1" id="KW-0812">Transmembrane</keyword>
<accession>A0AAN9F4W9</accession>
<evidence type="ECO:0000313" key="3">
    <source>
        <dbReference type="Proteomes" id="UP001372338"/>
    </source>
</evidence>
<organism evidence="2 3">
    <name type="scientific">Crotalaria pallida</name>
    <name type="common">Smooth rattlebox</name>
    <name type="synonym">Crotalaria striata</name>
    <dbReference type="NCBI Taxonomy" id="3830"/>
    <lineage>
        <taxon>Eukaryota</taxon>
        <taxon>Viridiplantae</taxon>
        <taxon>Streptophyta</taxon>
        <taxon>Embryophyta</taxon>
        <taxon>Tracheophyta</taxon>
        <taxon>Spermatophyta</taxon>
        <taxon>Magnoliopsida</taxon>
        <taxon>eudicotyledons</taxon>
        <taxon>Gunneridae</taxon>
        <taxon>Pentapetalae</taxon>
        <taxon>rosids</taxon>
        <taxon>fabids</taxon>
        <taxon>Fabales</taxon>
        <taxon>Fabaceae</taxon>
        <taxon>Papilionoideae</taxon>
        <taxon>50 kb inversion clade</taxon>
        <taxon>genistoids sensu lato</taxon>
        <taxon>core genistoids</taxon>
        <taxon>Crotalarieae</taxon>
        <taxon>Crotalaria</taxon>
    </lineage>
</organism>
<feature type="transmembrane region" description="Helical" evidence="1">
    <location>
        <begin position="15"/>
        <end position="33"/>
    </location>
</feature>
<keyword evidence="1" id="KW-1133">Transmembrane helix</keyword>
<proteinExistence type="predicted"/>
<feature type="transmembrane region" description="Helical" evidence="1">
    <location>
        <begin position="67"/>
        <end position="83"/>
    </location>
</feature>
<protein>
    <submittedName>
        <fullName evidence="2">Uncharacterized protein</fullName>
    </submittedName>
</protein>
<dbReference type="AlphaFoldDB" id="A0AAN9F4W9"/>
<gene>
    <name evidence="2" type="ORF">RIF29_22658</name>
</gene>
<keyword evidence="3" id="KW-1185">Reference proteome</keyword>
<dbReference type="Proteomes" id="UP001372338">
    <property type="component" value="Unassembled WGS sequence"/>
</dbReference>
<keyword evidence="1" id="KW-0472">Membrane</keyword>
<comment type="caution">
    <text evidence="2">The sequence shown here is derived from an EMBL/GenBank/DDBJ whole genome shotgun (WGS) entry which is preliminary data.</text>
</comment>
<sequence>MHVKVKLSLSCNSPIIFLLSLHAYFTALALSYCKDFDGSFAFLFFCVIEGQAVVHRCKAYVHFKEEDLTLILLLSMIMIYICMRKELANFSLVQTMVMNIYIRE</sequence>
<dbReference type="EMBL" id="JAYWIO010000004">
    <property type="protein sequence ID" value="KAK7269877.1"/>
    <property type="molecule type" value="Genomic_DNA"/>
</dbReference>
<reference evidence="2 3" key="1">
    <citation type="submission" date="2024-01" db="EMBL/GenBank/DDBJ databases">
        <title>The genomes of 5 underutilized Papilionoideae crops provide insights into root nodulation and disease resistanc.</title>
        <authorList>
            <person name="Yuan L."/>
        </authorList>
    </citation>
    <scope>NUCLEOTIDE SEQUENCE [LARGE SCALE GENOMIC DNA]</scope>
    <source>
        <strain evidence="2">ZHUSHIDOU_FW_LH</strain>
        <tissue evidence="2">Leaf</tissue>
    </source>
</reference>
<name>A0AAN9F4W9_CROPI</name>
<evidence type="ECO:0000313" key="2">
    <source>
        <dbReference type="EMBL" id="KAK7269877.1"/>
    </source>
</evidence>